<dbReference type="Proteomes" id="UP001321475">
    <property type="component" value="Chromosome"/>
</dbReference>
<evidence type="ECO:0000256" key="1">
    <source>
        <dbReference type="SAM" id="MobiDB-lite"/>
    </source>
</evidence>
<organism evidence="2 3">
    <name type="scientific">Paraoerskovia sediminicola</name>
    <dbReference type="NCBI Taxonomy" id="1138587"/>
    <lineage>
        <taxon>Bacteria</taxon>
        <taxon>Bacillati</taxon>
        <taxon>Actinomycetota</taxon>
        <taxon>Actinomycetes</taxon>
        <taxon>Micrococcales</taxon>
        <taxon>Cellulomonadaceae</taxon>
        <taxon>Paraoerskovia</taxon>
    </lineage>
</organism>
<keyword evidence="3" id="KW-1185">Reference proteome</keyword>
<name>A0ABN6XBU7_9CELL</name>
<sequence>MSAATALTSEVTRITTPAQATALAHRILLPDRRERPTVVVTTPSGHDEPFIDATGLARELGDLAEVVVVPSSEASWAFSAAMPDATQVYGGAARVYPLDHAWLHDLDRCRVRLAYRPDTDGKVAALVVQDALAAAVDAGLIGSGPAVESLRTSGTVRGVVASRAIVRLDDGGVASISPSSRSRASPSTASSARGSG</sequence>
<evidence type="ECO:0000313" key="3">
    <source>
        <dbReference type="Proteomes" id="UP001321475"/>
    </source>
</evidence>
<gene>
    <name evidence="2" type="ORF">GCM10025865_15630</name>
</gene>
<protein>
    <submittedName>
        <fullName evidence="2">Uncharacterized protein</fullName>
    </submittedName>
</protein>
<dbReference type="EMBL" id="AP027729">
    <property type="protein sequence ID" value="BDZ42264.1"/>
    <property type="molecule type" value="Genomic_DNA"/>
</dbReference>
<reference evidence="3" key="1">
    <citation type="journal article" date="2019" name="Int. J. Syst. Evol. Microbiol.">
        <title>The Global Catalogue of Microorganisms (GCM) 10K type strain sequencing project: providing services to taxonomists for standard genome sequencing and annotation.</title>
        <authorList>
            <consortium name="The Broad Institute Genomics Platform"/>
            <consortium name="The Broad Institute Genome Sequencing Center for Infectious Disease"/>
            <person name="Wu L."/>
            <person name="Ma J."/>
        </authorList>
    </citation>
    <scope>NUCLEOTIDE SEQUENCE [LARGE SCALE GENOMIC DNA]</scope>
    <source>
        <strain evidence="3">NBRC 108565</strain>
    </source>
</reference>
<evidence type="ECO:0000313" key="2">
    <source>
        <dbReference type="EMBL" id="BDZ42264.1"/>
    </source>
</evidence>
<dbReference type="RefSeq" id="WP_286219257.1">
    <property type="nucleotide sequence ID" value="NZ_AP027729.1"/>
</dbReference>
<proteinExistence type="predicted"/>
<feature type="region of interest" description="Disordered" evidence="1">
    <location>
        <begin position="172"/>
        <end position="196"/>
    </location>
</feature>
<accession>A0ABN6XBU7</accession>